<keyword evidence="1" id="KW-1185">Reference proteome</keyword>
<dbReference type="InterPro" id="IPR021629">
    <property type="entry name" value="Mediator_Med23"/>
</dbReference>
<sequence length="236" mass="27302">MDPFGSLKVPEDESPFDYDPDELMRIVSAECEKAVYISREKELQNLIVQHLTDPKILTYRKMFASVAKNLDCRDVLIAEANSILRPLTPEKIMECVCKVANQLKLDKSRWIIYDDALTDIIIGLEDYELLTGHYALMLLIRCNDLKIEINKKKEKYIKTQLAETNYKSMREVLKCIFIEMNNLAVHSLSAQQFNNLRPFEEILLGMLDRNNGKCPPLLIVNEISRLLPSAPIYMFK</sequence>
<dbReference type="WBParaSite" id="PDA_v2.g14554.t1">
    <property type="protein sequence ID" value="PDA_v2.g14554.t1"/>
    <property type="gene ID" value="PDA_v2.g14554"/>
</dbReference>
<name>A0A914PG47_9BILA</name>
<proteinExistence type="predicted"/>
<accession>A0A914PG47</accession>
<reference evidence="2" key="1">
    <citation type="submission" date="2022-11" db="UniProtKB">
        <authorList>
            <consortium name="WormBaseParasite"/>
        </authorList>
    </citation>
    <scope>IDENTIFICATION</scope>
</reference>
<evidence type="ECO:0000313" key="1">
    <source>
        <dbReference type="Proteomes" id="UP000887578"/>
    </source>
</evidence>
<protein>
    <submittedName>
        <fullName evidence="2">Mediator of RNA polymerase II transcription subunit 23</fullName>
    </submittedName>
</protein>
<dbReference type="AlphaFoldDB" id="A0A914PG47"/>
<dbReference type="Proteomes" id="UP000887578">
    <property type="component" value="Unplaced"/>
</dbReference>
<dbReference type="Pfam" id="PF11573">
    <property type="entry name" value="Med23"/>
    <property type="match status" value="1"/>
</dbReference>
<evidence type="ECO:0000313" key="2">
    <source>
        <dbReference type="WBParaSite" id="PDA_v2.g14554.t1"/>
    </source>
</evidence>
<organism evidence="1 2">
    <name type="scientific">Panagrolaimus davidi</name>
    <dbReference type="NCBI Taxonomy" id="227884"/>
    <lineage>
        <taxon>Eukaryota</taxon>
        <taxon>Metazoa</taxon>
        <taxon>Ecdysozoa</taxon>
        <taxon>Nematoda</taxon>
        <taxon>Chromadorea</taxon>
        <taxon>Rhabditida</taxon>
        <taxon>Tylenchina</taxon>
        <taxon>Panagrolaimomorpha</taxon>
        <taxon>Panagrolaimoidea</taxon>
        <taxon>Panagrolaimidae</taxon>
        <taxon>Panagrolaimus</taxon>
    </lineage>
</organism>